<dbReference type="PANTHER" id="PTHR36440:SF1">
    <property type="entry name" value="PUTATIVE (AFU_ORTHOLOGUE AFUA_8G07350)-RELATED"/>
    <property type="match status" value="1"/>
</dbReference>
<evidence type="ECO:0000259" key="1">
    <source>
        <dbReference type="Pfam" id="PF07883"/>
    </source>
</evidence>
<sequence>MTYPDARYFADAGEASATLRPADAPPDLLVGAADDDRVHRGTQVHYLATGGTTNGAFGLYRWEMGPRPSGPMPHFHRTITESFHILSGTVRLHDGTGWKDARPGDFLFVPEGGVHGFRNESGEPASMLLLFTPGAPREAYFEELAEIAATGRQLGDDEWTDLYLRHDQYMV</sequence>
<dbReference type="RefSeq" id="WP_075020032.1">
    <property type="nucleotide sequence ID" value="NZ_FOVH01000001.1"/>
</dbReference>
<protein>
    <submittedName>
        <fullName evidence="2">Cupin domain protein</fullName>
    </submittedName>
</protein>
<dbReference type="eggNOG" id="COG1917">
    <property type="taxonomic scope" value="Bacteria"/>
</dbReference>
<dbReference type="InterPro" id="IPR053146">
    <property type="entry name" value="QDO-like"/>
</dbReference>
<dbReference type="Gene3D" id="2.60.120.10">
    <property type="entry name" value="Jelly Rolls"/>
    <property type="match status" value="1"/>
</dbReference>
<dbReference type="InterPro" id="IPR013096">
    <property type="entry name" value="Cupin_2"/>
</dbReference>
<feature type="domain" description="Cupin type-2" evidence="1">
    <location>
        <begin position="61"/>
        <end position="130"/>
    </location>
</feature>
<dbReference type="Pfam" id="PF07883">
    <property type="entry name" value="Cupin_2"/>
    <property type="match status" value="1"/>
</dbReference>
<dbReference type="Proteomes" id="UP000183413">
    <property type="component" value="Unassembled WGS sequence"/>
</dbReference>
<dbReference type="EMBL" id="FOVH01000001">
    <property type="protein sequence ID" value="SFN30103.1"/>
    <property type="molecule type" value="Genomic_DNA"/>
</dbReference>
<evidence type="ECO:0000313" key="3">
    <source>
        <dbReference type="Proteomes" id="UP000183413"/>
    </source>
</evidence>
<proteinExistence type="predicted"/>
<reference evidence="2 3" key="1">
    <citation type="submission" date="2016-10" db="EMBL/GenBank/DDBJ databases">
        <authorList>
            <person name="de Groot N.N."/>
        </authorList>
    </citation>
    <scope>NUCLEOTIDE SEQUENCE [LARGE SCALE GENOMIC DNA]</scope>
    <source>
        <strain evidence="2 3">DSM 43067</strain>
    </source>
</reference>
<dbReference type="InParanoid" id="A0A1I4XXN1"/>
<accession>A0A1I4XXN1</accession>
<evidence type="ECO:0000313" key="2">
    <source>
        <dbReference type="EMBL" id="SFN30103.1"/>
    </source>
</evidence>
<dbReference type="InterPro" id="IPR011051">
    <property type="entry name" value="RmlC_Cupin_sf"/>
</dbReference>
<dbReference type="STRING" id="1993.SAMN04489713_1011059"/>
<organism evidence="2 3">
    <name type="scientific">Actinomadura madurae</name>
    <dbReference type="NCBI Taxonomy" id="1993"/>
    <lineage>
        <taxon>Bacteria</taxon>
        <taxon>Bacillati</taxon>
        <taxon>Actinomycetota</taxon>
        <taxon>Actinomycetes</taxon>
        <taxon>Streptosporangiales</taxon>
        <taxon>Thermomonosporaceae</taxon>
        <taxon>Actinomadura</taxon>
    </lineage>
</organism>
<keyword evidence="3" id="KW-1185">Reference proteome</keyword>
<dbReference type="AlphaFoldDB" id="A0A1I4XXN1"/>
<name>A0A1I4XXN1_9ACTN</name>
<dbReference type="SUPFAM" id="SSF51182">
    <property type="entry name" value="RmlC-like cupins"/>
    <property type="match status" value="1"/>
</dbReference>
<gene>
    <name evidence="2" type="ORF">SAMN04489713_1011059</name>
</gene>
<dbReference type="InterPro" id="IPR014710">
    <property type="entry name" value="RmlC-like_jellyroll"/>
</dbReference>
<dbReference type="PANTHER" id="PTHR36440">
    <property type="entry name" value="PUTATIVE (AFU_ORTHOLOGUE AFUA_8G07350)-RELATED"/>
    <property type="match status" value="1"/>
</dbReference>